<gene>
    <name evidence="2" type="ORF">MCOS_LOCUS5381</name>
</gene>
<dbReference type="InterPro" id="IPR029063">
    <property type="entry name" value="SAM-dependent_MTases_sf"/>
</dbReference>
<dbReference type="EMBL" id="UXSR01005192">
    <property type="protein sequence ID" value="VDD79378.1"/>
    <property type="molecule type" value="Genomic_DNA"/>
</dbReference>
<evidence type="ECO:0000313" key="3">
    <source>
        <dbReference type="Proteomes" id="UP000267029"/>
    </source>
</evidence>
<keyword evidence="3" id="KW-1185">Reference proteome</keyword>
<evidence type="ECO:0000259" key="1">
    <source>
        <dbReference type="Pfam" id="PF08241"/>
    </source>
</evidence>
<dbReference type="OrthoDB" id="10250730at2759"/>
<dbReference type="Gene3D" id="3.40.50.150">
    <property type="entry name" value="Vaccinia Virus protein VP39"/>
    <property type="match status" value="1"/>
</dbReference>
<dbReference type="Gene3D" id="3.60.15.10">
    <property type="entry name" value="Ribonuclease Z/Hydroxyacylglutathione hydrolase-like"/>
    <property type="match status" value="1"/>
</dbReference>
<proteinExistence type="predicted"/>
<feature type="domain" description="Methyltransferase type 11" evidence="1">
    <location>
        <begin position="307"/>
        <end position="400"/>
    </location>
</feature>
<accession>A0A3P6HLC7</accession>
<dbReference type="Pfam" id="PF08241">
    <property type="entry name" value="Methyltransf_11"/>
    <property type="match status" value="1"/>
</dbReference>
<dbReference type="PANTHER" id="PTHR23200">
    <property type="entry name" value="METALLO-BETA-LACTAMASE DOMAIN-CONTAINING PROTEIN 1"/>
    <property type="match status" value="1"/>
</dbReference>
<dbReference type="AlphaFoldDB" id="A0A3P6HLC7"/>
<dbReference type="InterPro" id="IPR013216">
    <property type="entry name" value="Methyltransf_11"/>
</dbReference>
<evidence type="ECO:0000313" key="2">
    <source>
        <dbReference type="EMBL" id="VDD79378.1"/>
    </source>
</evidence>
<dbReference type="CDD" id="cd02440">
    <property type="entry name" value="AdoMet_MTases"/>
    <property type="match status" value="1"/>
</dbReference>
<name>A0A3P6HLC7_MESCO</name>
<dbReference type="GO" id="GO:0008757">
    <property type="term" value="F:S-adenosylmethionine-dependent methyltransferase activity"/>
    <property type="evidence" value="ECO:0007669"/>
    <property type="project" value="InterPro"/>
</dbReference>
<reference evidence="2 3" key="1">
    <citation type="submission" date="2018-10" db="EMBL/GenBank/DDBJ databases">
        <authorList>
            <consortium name="Pathogen Informatics"/>
        </authorList>
    </citation>
    <scope>NUCLEOTIDE SEQUENCE [LARGE SCALE GENOMIC DNA]</scope>
</reference>
<dbReference type="Proteomes" id="UP000267029">
    <property type="component" value="Unassembled WGS sequence"/>
</dbReference>
<dbReference type="PANTHER" id="PTHR23200:SF48">
    <property type="entry name" value="METALLO-BETA-LACTAMASE DOMAIN-CONTAINING PROTEIN 1"/>
    <property type="match status" value="1"/>
</dbReference>
<dbReference type="SUPFAM" id="SSF53335">
    <property type="entry name" value="S-adenosyl-L-methionine-dependent methyltransferases"/>
    <property type="match status" value="1"/>
</dbReference>
<dbReference type="SUPFAM" id="SSF56281">
    <property type="entry name" value="Metallo-hydrolase/oxidoreductase"/>
    <property type="match status" value="1"/>
</dbReference>
<dbReference type="InterPro" id="IPR039344">
    <property type="entry name" value="MBLAC1"/>
</dbReference>
<dbReference type="InterPro" id="IPR036866">
    <property type="entry name" value="RibonucZ/Hydroxyglut_hydro"/>
</dbReference>
<protein>
    <recommendedName>
        <fullName evidence="1">Methyltransferase type 11 domain-containing protein</fullName>
    </recommendedName>
</protein>
<sequence>MFIHEGSGILASFFGCVMSQDIYRVTLLREGFEKTGERGHVKRQCNTVLVRGPCGIMLINPGSPWDGPALIEALKKNDVADPSNVKYVVCTDGRATHVGCLSLFTNAELIIVGHDIQKPGDLFIEHDFMDDTVPFELDENLSIIGTPGTMDQQVTVFVKGVITPHDSLVDDSPTSPVSIAITGSIFTDADDAASTGVFHNNFISTDFRGETHSCLSMWRRSRDRLLERSEWIFPAFGRPFKVNLFSIFLPHASGLPFKSPGQRVLDVGCGSGIGLWYAVKRVAPHTVSYLRFNPPARILGPQWLARLGFGSLKVSTDLDKDGVVHGLDISVPMVMKAKSNLHPYIKADRVVLHYANVQNLPLQNSSIDACFHVDSFYFWPSLTSALEEICRVLRPEGVVVTVFSPQRIRRYTRWGWLRYGRADPLAYAMALESTGFCDIEWIKDDPRAPSGVHCIRARKAPLKLLS</sequence>
<organism evidence="2 3">
    <name type="scientific">Mesocestoides corti</name>
    <name type="common">Flatworm</name>
    <dbReference type="NCBI Taxonomy" id="53468"/>
    <lineage>
        <taxon>Eukaryota</taxon>
        <taxon>Metazoa</taxon>
        <taxon>Spiralia</taxon>
        <taxon>Lophotrochozoa</taxon>
        <taxon>Platyhelminthes</taxon>
        <taxon>Cestoda</taxon>
        <taxon>Eucestoda</taxon>
        <taxon>Cyclophyllidea</taxon>
        <taxon>Mesocestoididae</taxon>
        <taxon>Mesocestoides</taxon>
    </lineage>
</organism>